<dbReference type="OrthoDB" id="406360at2759"/>
<comment type="caution">
    <text evidence="1">The sequence shown here is derived from an EMBL/GenBank/DDBJ whole genome shotgun (WGS) entry which is preliminary data.</text>
</comment>
<dbReference type="EMBL" id="CAJNIZ010004014">
    <property type="protein sequence ID" value="CAE7228156.1"/>
    <property type="molecule type" value="Genomic_DNA"/>
</dbReference>
<sequence length="223" mass="25047">MDGVSWETCCAAKYGPEGNRACWDGEFTFERCCIDADAAIPAELTAVGVPWQPLQMLEAISDGEADKRGHRAERFCLTGFLEQLTASQIDCQMPGLRIRLLTVLRFEPAMLAKELNVEAAINTWMFAIDHMKRAFAGRVDQDTWSHIERIGKESANFRAGLHAAYRPSDKDFPRIIYNNRLIFNHLEEALSSQRQGVATEEDASLPNPLRFGKLCGKSSCYEL</sequence>
<evidence type="ECO:0000313" key="1">
    <source>
        <dbReference type="EMBL" id="CAE7228156.1"/>
    </source>
</evidence>
<dbReference type="AlphaFoldDB" id="A0A812KJQ0"/>
<proteinExistence type="predicted"/>
<dbReference type="Proteomes" id="UP000649617">
    <property type="component" value="Unassembled WGS sequence"/>
</dbReference>
<keyword evidence="2" id="KW-1185">Reference proteome</keyword>
<gene>
    <name evidence="1" type="ORF">SPIL2461_LOCUS3332</name>
</gene>
<organism evidence="1 2">
    <name type="scientific">Symbiodinium pilosum</name>
    <name type="common">Dinoflagellate</name>
    <dbReference type="NCBI Taxonomy" id="2952"/>
    <lineage>
        <taxon>Eukaryota</taxon>
        <taxon>Sar</taxon>
        <taxon>Alveolata</taxon>
        <taxon>Dinophyceae</taxon>
        <taxon>Suessiales</taxon>
        <taxon>Symbiodiniaceae</taxon>
        <taxon>Symbiodinium</taxon>
    </lineage>
</organism>
<accession>A0A812KJQ0</accession>
<reference evidence="1" key="1">
    <citation type="submission" date="2021-02" db="EMBL/GenBank/DDBJ databases">
        <authorList>
            <person name="Dougan E. K."/>
            <person name="Rhodes N."/>
            <person name="Thang M."/>
            <person name="Chan C."/>
        </authorList>
    </citation>
    <scope>NUCLEOTIDE SEQUENCE</scope>
</reference>
<protein>
    <submittedName>
        <fullName evidence="1">Uncharacterized protein</fullName>
    </submittedName>
</protein>
<evidence type="ECO:0000313" key="2">
    <source>
        <dbReference type="Proteomes" id="UP000649617"/>
    </source>
</evidence>
<name>A0A812KJQ0_SYMPI</name>